<sequence length="80" mass="8803">MAVNNTPGPKTATNVSLKEALLVEDKDLGVKVSQAAEAGPARAVSYKRAEIWAKENMEAITCYNAYVRQNGLPLDEFRMF</sequence>
<dbReference type="InterPro" id="IPR009956">
    <property type="entry name" value="Post-segregation_anti-tox_CcdA"/>
</dbReference>
<keyword evidence="1" id="KW-1277">Toxin-antitoxin system</keyword>
<evidence type="ECO:0000313" key="3">
    <source>
        <dbReference type="Proteomes" id="UP000198263"/>
    </source>
</evidence>
<proteinExistence type="predicted"/>
<dbReference type="Proteomes" id="UP000198263">
    <property type="component" value="Unassembled WGS sequence"/>
</dbReference>
<protein>
    <submittedName>
        <fullName evidence="2">Post-segregation antitoxin CcdA</fullName>
    </submittedName>
</protein>
<organism evidence="2 3">
    <name type="scientific">Caballeronia concitans</name>
    <dbReference type="NCBI Taxonomy" id="1777133"/>
    <lineage>
        <taxon>Bacteria</taxon>
        <taxon>Pseudomonadati</taxon>
        <taxon>Pseudomonadota</taxon>
        <taxon>Betaproteobacteria</taxon>
        <taxon>Burkholderiales</taxon>
        <taxon>Burkholderiaceae</taxon>
        <taxon>Caballeronia</taxon>
    </lineage>
</organism>
<dbReference type="EMBL" id="FCNV02000021">
    <property type="protein sequence ID" value="SAL51266.1"/>
    <property type="molecule type" value="Genomic_DNA"/>
</dbReference>
<evidence type="ECO:0000313" key="2">
    <source>
        <dbReference type="EMBL" id="SAL51266.1"/>
    </source>
</evidence>
<accession>A0A658R5A4</accession>
<dbReference type="Pfam" id="PF07362">
    <property type="entry name" value="CcdA"/>
    <property type="match status" value="1"/>
</dbReference>
<gene>
    <name evidence="2" type="ORF">AWB72_05421</name>
</gene>
<comment type="caution">
    <text evidence="2">The sequence shown here is derived from an EMBL/GenBank/DDBJ whole genome shotgun (WGS) entry which is preliminary data.</text>
</comment>
<dbReference type="RefSeq" id="WP_087129002.1">
    <property type="nucleotide sequence ID" value="NZ_FCNV02000021.1"/>
</dbReference>
<keyword evidence="3" id="KW-1185">Reference proteome</keyword>
<dbReference type="OrthoDB" id="8687660at2"/>
<reference evidence="2 3" key="1">
    <citation type="submission" date="2016-01" db="EMBL/GenBank/DDBJ databases">
        <authorList>
            <person name="Peeters C."/>
        </authorList>
    </citation>
    <scope>NUCLEOTIDE SEQUENCE [LARGE SCALE GENOMIC DNA]</scope>
    <source>
        <strain evidence="2">LMG 29315</strain>
    </source>
</reference>
<name>A0A658R5A4_9BURK</name>
<dbReference type="AlphaFoldDB" id="A0A658R5A4"/>
<evidence type="ECO:0000256" key="1">
    <source>
        <dbReference type="ARBA" id="ARBA00022649"/>
    </source>
</evidence>